<dbReference type="KEGG" id="vpi:BW732_06475"/>
<dbReference type="InterPro" id="IPR029063">
    <property type="entry name" value="SAM-dependent_MTases_sf"/>
</dbReference>
<keyword evidence="2" id="KW-1185">Reference proteome</keyword>
<dbReference type="Gene3D" id="2.20.25.110">
    <property type="entry name" value="S-adenosyl-L-methionine-dependent methyltransferases"/>
    <property type="match status" value="1"/>
</dbReference>
<dbReference type="CDD" id="cd02440">
    <property type="entry name" value="AdoMet_MTases"/>
    <property type="match status" value="1"/>
</dbReference>
<dbReference type="Proteomes" id="UP000188246">
    <property type="component" value="Chromosome"/>
</dbReference>
<dbReference type="Gene3D" id="3.40.50.150">
    <property type="entry name" value="Vaccinia Virus protein VP39"/>
    <property type="match status" value="1"/>
</dbReference>
<dbReference type="RefSeq" id="WP_077275972.1">
    <property type="nucleotide sequence ID" value="NZ_CP019609.1"/>
</dbReference>
<proteinExistence type="predicted"/>
<reference evidence="1 2" key="1">
    <citation type="journal article" date="2010" name="Int. J. Syst. Evol. Microbiol.">
        <title>Vagococcus penaei sp. nov., isolated from spoilage microbiota of cooked shrimp (Penaeus vannamei).</title>
        <authorList>
            <person name="Jaffres E."/>
            <person name="Prevost H."/>
            <person name="Rossero A."/>
            <person name="Joffraud J.J."/>
            <person name="Dousset X."/>
        </authorList>
    </citation>
    <scope>NUCLEOTIDE SEQUENCE [LARGE SCALE GENOMIC DNA]</scope>
    <source>
        <strain evidence="1 2">CD276</strain>
    </source>
</reference>
<dbReference type="Pfam" id="PF13649">
    <property type="entry name" value="Methyltransf_25"/>
    <property type="match status" value="1"/>
</dbReference>
<dbReference type="EMBL" id="CP019609">
    <property type="protein sequence ID" value="AQP53896.1"/>
    <property type="molecule type" value="Genomic_DNA"/>
</dbReference>
<dbReference type="InterPro" id="IPR041698">
    <property type="entry name" value="Methyltransf_25"/>
</dbReference>
<organism evidence="1 2">
    <name type="scientific">Vagococcus penaei</name>
    <dbReference type="NCBI Taxonomy" id="633807"/>
    <lineage>
        <taxon>Bacteria</taxon>
        <taxon>Bacillati</taxon>
        <taxon>Bacillota</taxon>
        <taxon>Bacilli</taxon>
        <taxon>Lactobacillales</taxon>
        <taxon>Enterococcaceae</taxon>
        <taxon>Vagococcus</taxon>
    </lineage>
</organism>
<protein>
    <submittedName>
        <fullName evidence="1">Uncharacterized protein</fullName>
    </submittedName>
</protein>
<sequence length="253" mass="28637">MFIEYGELSTRLYDLTKPVGFSINGDLEYYYQYLEQLTGTILEAGVGTGRLMIPYLEKGLDIEGVDLSSAMLAQCEKNMALHHVKGTLYQGDLTKLALKKRYEAIIMPTGSLCLIPNHLILDILTSFYEHLEASGTLIVDLELPTWFNEQEVSISNYPLTDTEGLLFTSTAQNMDWHQQKVSYVHRYELVSNGQVTQTELSHFTLYWYGIQEFISLLEKAGFTSVTYEAGYGKNTQDSLITFFATKPDNSTVN</sequence>
<dbReference type="OrthoDB" id="9804312at2"/>
<gene>
    <name evidence="1" type="ORF">BW732_06475</name>
</gene>
<evidence type="ECO:0000313" key="2">
    <source>
        <dbReference type="Proteomes" id="UP000188246"/>
    </source>
</evidence>
<dbReference type="SUPFAM" id="SSF53335">
    <property type="entry name" value="S-adenosyl-L-methionine-dependent methyltransferases"/>
    <property type="match status" value="1"/>
</dbReference>
<evidence type="ECO:0000313" key="1">
    <source>
        <dbReference type="EMBL" id="AQP53896.1"/>
    </source>
</evidence>
<accession>A0A1Q2D651</accession>
<name>A0A1Q2D651_9ENTE</name>
<dbReference type="STRING" id="633807.BW732_06475"/>
<dbReference type="AlphaFoldDB" id="A0A1Q2D651"/>